<evidence type="ECO:0000313" key="2">
    <source>
        <dbReference type="EMBL" id="SDI84818.1"/>
    </source>
</evidence>
<dbReference type="STRING" id="47500.AF333_30685"/>
<dbReference type="Proteomes" id="UP000182836">
    <property type="component" value="Unassembled WGS sequence"/>
</dbReference>
<dbReference type="AlphaFoldDB" id="A0A0D1YD60"/>
<dbReference type="PATRIC" id="fig|47500.12.peg.6492"/>
<sequence length="181" mass="20555">MFDPTIFDNIKVALEGAVYDLDFAGEVTVTSRSDQVELAAMAREYTIGCRNAVRKDGNSQSTALFILSAGTADLAGEILDLAESEERTFGCTLRVTFLLNIDRLERCVEIERILNTIWSYRPRIIQELSFVYNGIVLERPAAYHNTITLDFGRKINEDNIEDLFTIVEHTVQSLRQLERIM</sequence>
<evidence type="ECO:0000313" key="4">
    <source>
        <dbReference type="Proteomes" id="UP000182836"/>
    </source>
</evidence>
<evidence type="ECO:0000313" key="3">
    <source>
        <dbReference type="Proteomes" id="UP000037269"/>
    </source>
</evidence>
<proteinExistence type="predicted"/>
<reference evidence="2 4" key="2">
    <citation type="submission" date="2016-10" db="EMBL/GenBank/DDBJ databases">
        <authorList>
            <person name="de Groot N.N."/>
        </authorList>
    </citation>
    <scope>NUCLEOTIDE SEQUENCE [LARGE SCALE GENOMIC DNA]</scope>
    <source>
        <strain evidence="2 4">DSM 2895</strain>
    </source>
</reference>
<dbReference type="RefSeq" id="WP_043065775.1">
    <property type="nucleotide sequence ID" value="NZ_BJOA01000103.1"/>
</dbReference>
<dbReference type="GeneID" id="42309491"/>
<reference evidence="1 3" key="1">
    <citation type="submission" date="2015-07" db="EMBL/GenBank/DDBJ databases">
        <title>Fjat-14205 dsm 2895.</title>
        <authorList>
            <person name="Liu B."/>
            <person name="Wang J."/>
            <person name="Zhu Y."/>
            <person name="Liu G."/>
            <person name="Chen Q."/>
            <person name="Chen Z."/>
            <person name="Lan J."/>
            <person name="Che J."/>
            <person name="Ge C."/>
            <person name="Shi H."/>
            <person name="Pan Z."/>
            <person name="Liu X."/>
        </authorList>
    </citation>
    <scope>NUCLEOTIDE SEQUENCE [LARGE SCALE GENOMIC DNA]</scope>
    <source>
        <strain evidence="1 3">DSM 2895</strain>
    </source>
</reference>
<dbReference type="OrthoDB" id="2964978at2"/>
<accession>A0A0D1YD60</accession>
<protein>
    <submittedName>
        <fullName evidence="1">Uncharacterized protein</fullName>
    </submittedName>
</protein>
<organism evidence="1 3">
    <name type="scientific">Aneurinibacillus migulanus</name>
    <name type="common">Bacillus migulanus</name>
    <dbReference type="NCBI Taxonomy" id="47500"/>
    <lineage>
        <taxon>Bacteria</taxon>
        <taxon>Bacillati</taxon>
        <taxon>Bacillota</taxon>
        <taxon>Bacilli</taxon>
        <taxon>Bacillales</taxon>
        <taxon>Paenibacillaceae</taxon>
        <taxon>Aneurinibacillus group</taxon>
        <taxon>Aneurinibacillus</taxon>
    </lineage>
</organism>
<dbReference type="EMBL" id="FNED01000008">
    <property type="protein sequence ID" value="SDI84818.1"/>
    <property type="molecule type" value="Genomic_DNA"/>
</dbReference>
<dbReference type="Proteomes" id="UP000037269">
    <property type="component" value="Unassembled WGS sequence"/>
</dbReference>
<evidence type="ECO:0000313" key="1">
    <source>
        <dbReference type="EMBL" id="KON84299.1"/>
    </source>
</evidence>
<keyword evidence="3" id="KW-1185">Reference proteome</keyword>
<gene>
    <name evidence="1" type="ORF">AF333_30685</name>
    <name evidence="2" type="ORF">SAMN04487909_108154</name>
</gene>
<name>A0A0D1YD60_ANEMI</name>
<dbReference type="EMBL" id="LGUG01000013">
    <property type="protein sequence ID" value="KON84299.1"/>
    <property type="molecule type" value="Genomic_DNA"/>
</dbReference>